<keyword evidence="1" id="KW-0812">Transmembrane</keyword>
<feature type="transmembrane region" description="Helical" evidence="1">
    <location>
        <begin position="13"/>
        <end position="32"/>
    </location>
</feature>
<reference evidence="2" key="1">
    <citation type="journal article" date="2021" name="Microb. Physiol.">
        <title>Proteogenomic Insights into the Physiology of Marine, Sulfate-Reducing, Filamentous Desulfonema limicola and Desulfonema magnum.</title>
        <authorList>
            <person name="Schnaars V."/>
            <person name="Wohlbrand L."/>
            <person name="Scheve S."/>
            <person name="Hinrichs C."/>
            <person name="Reinhardt R."/>
            <person name="Rabus R."/>
        </authorList>
    </citation>
    <scope>NUCLEOTIDE SEQUENCE</scope>
    <source>
        <strain evidence="2">4be13</strain>
    </source>
</reference>
<evidence type="ECO:0000256" key="1">
    <source>
        <dbReference type="SAM" id="Phobius"/>
    </source>
</evidence>
<dbReference type="AlphaFoldDB" id="A0A975GLP6"/>
<keyword evidence="1" id="KW-0472">Membrane</keyword>
<keyword evidence="3" id="KW-1185">Reference proteome</keyword>
<evidence type="ECO:0000313" key="2">
    <source>
        <dbReference type="EMBL" id="QTA85992.1"/>
    </source>
</evidence>
<name>A0A975GLP6_9BACT</name>
<organism evidence="2 3">
    <name type="scientific">Desulfonema magnum</name>
    <dbReference type="NCBI Taxonomy" id="45655"/>
    <lineage>
        <taxon>Bacteria</taxon>
        <taxon>Pseudomonadati</taxon>
        <taxon>Thermodesulfobacteriota</taxon>
        <taxon>Desulfobacteria</taxon>
        <taxon>Desulfobacterales</taxon>
        <taxon>Desulfococcaceae</taxon>
        <taxon>Desulfonema</taxon>
    </lineage>
</organism>
<evidence type="ECO:0000313" key="3">
    <source>
        <dbReference type="Proteomes" id="UP000663722"/>
    </source>
</evidence>
<proteinExistence type="predicted"/>
<gene>
    <name evidence="2" type="ORF">dnm_020090</name>
</gene>
<sequence>MGCNSWLSISKKIIIPFLIQYVNSFLYFKFIIHDFQLS</sequence>
<dbReference type="EMBL" id="CP061800">
    <property type="protein sequence ID" value="QTA85992.1"/>
    <property type="molecule type" value="Genomic_DNA"/>
</dbReference>
<dbReference type="Proteomes" id="UP000663722">
    <property type="component" value="Chromosome"/>
</dbReference>
<dbReference type="KEGG" id="dmm:dnm_020090"/>
<accession>A0A975GLP6</accession>
<keyword evidence="1" id="KW-1133">Transmembrane helix</keyword>
<protein>
    <submittedName>
        <fullName evidence="2">Uncharacterized protein</fullName>
    </submittedName>
</protein>